<evidence type="ECO:0000313" key="1">
    <source>
        <dbReference type="EMBL" id="GMH22226.1"/>
    </source>
</evidence>
<proteinExistence type="predicted"/>
<accession>A0AAD3T406</accession>
<dbReference type="AlphaFoldDB" id="A0AAD3T406"/>
<dbReference type="Proteomes" id="UP001279734">
    <property type="component" value="Unassembled WGS sequence"/>
</dbReference>
<comment type="caution">
    <text evidence="1">The sequence shown here is derived from an EMBL/GenBank/DDBJ whole genome shotgun (WGS) entry which is preliminary data.</text>
</comment>
<organism evidence="1 2">
    <name type="scientific">Nepenthes gracilis</name>
    <name type="common">Slender pitcher plant</name>
    <dbReference type="NCBI Taxonomy" id="150966"/>
    <lineage>
        <taxon>Eukaryota</taxon>
        <taxon>Viridiplantae</taxon>
        <taxon>Streptophyta</taxon>
        <taxon>Embryophyta</taxon>
        <taxon>Tracheophyta</taxon>
        <taxon>Spermatophyta</taxon>
        <taxon>Magnoliopsida</taxon>
        <taxon>eudicotyledons</taxon>
        <taxon>Gunneridae</taxon>
        <taxon>Pentapetalae</taxon>
        <taxon>Caryophyllales</taxon>
        <taxon>Nepenthaceae</taxon>
        <taxon>Nepenthes</taxon>
    </lineage>
</organism>
<reference evidence="1" key="1">
    <citation type="submission" date="2023-05" db="EMBL/GenBank/DDBJ databases">
        <title>Nepenthes gracilis genome sequencing.</title>
        <authorList>
            <person name="Fukushima K."/>
        </authorList>
    </citation>
    <scope>NUCLEOTIDE SEQUENCE</scope>
    <source>
        <strain evidence="1">SING2019-196</strain>
    </source>
</reference>
<name>A0AAD3T406_NEPGR</name>
<protein>
    <submittedName>
        <fullName evidence="1">Uncharacterized protein</fullName>
    </submittedName>
</protein>
<evidence type="ECO:0000313" key="2">
    <source>
        <dbReference type="Proteomes" id="UP001279734"/>
    </source>
</evidence>
<dbReference type="EMBL" id="BSYO01000024">
    <property type="protein sequence ID" value="GMH22226.1"/>
    <property type="molecule type" value="Genomic_DNA"/>
</dbReference>
<sequence length="122" mass="12843">MEPAVEEAVMAYEGEVVVIVGDSVGAAQEAVVDVGDFGLDAELVGMLEVVDALAMWSELVVISGPPEGADVGTIVPEVCEGIGEEIAAHPDPSAMPRSGPCWTCLMSRRSPSLRYDLFIPRL</sequence>
<keyword evidence="2" id="KW-1185">Reference proteome</keyword>
<gene>
    <name evidence="1" type="ORF">Nepgr_024069</name>
</gene>